<sequence length="179" mass="19894">MKYTITILLAILLLVSTKETHAQKNYDTSIGLRVGPSYGLSIKHFLSERIALEGLVTSRYLGAFKGLPSYAYGHWSSTPGINAAALIEWHFPIGKVKGLNWFIGGGVHVGVWGGYKGHPHFDKGDRPYLLTGLDLVGGAEYTFEKIPLTLQLDIKPSFHFVEHLGIWYDEVAVTARYVF</sequence>
<accession>A0A6S6SSQ8</accession>
<protein>
    <submittedName>
        <fullName evidence="2">Uncharacterized protein</fullName>
    </submittedName>
</protein>
<name>A0A6S6SSQ8_9BACT</name>
<feature type="signal peptide" evidence="1">
    <location>
        <begin position="1"/>
        <end position="22"/>
    </location>
</feature>
<keyword evidence="1" id="KW-0732">Signal</keyword>
<feature type="chain" id="PRO_5028103809" evidence="1">
    <location>
        <begin position="23"/>
        <end position="179"/>
    </location>
</feature>
<evidence type="ECO:0000256" key="1">
    <source>
        <dbReference type="SAM" id="SignalP"/>
    </source>
</evidence>
<gene>
    <name evidence="2" type="ORF">HELGO_WM34374</name>
</gene>
<dbReference type="EMBL" id="CACVAQ010000116">
    <property type="protein sequence ID" value="CAA6806274.1"/>
    <property type="molecule type" value="Genomic_DNA"/>
</dbReference>
<proteinExistence type="predicted"/>
<reference evidence="2" key="1">
    <citation type="submission" date="2020-01" db="EMBL/GenBank/DDBJ databases">
        <authorList>
            <person name="Meier V. D."/>
            <person name="Meier V D."/>
        </authorList>
    </citation>
    <scope>NUCLEOTIDE SEQUENCE</scope>
    <source>
        <strain evidence="2">HLG_WM_MAG_10</strain>
    </source>
</reference>
<dbReference type="AlphaFoldDB" id="A0A6S6SSQ8"/>
<organism evidence="2">
    <name type="scientific">uncultured Aureispira sp</name>
    <dbReference type="NCBI Taxonomy" id="1331704"/>
    <lineage>
        <taxon>Bacteria</taxon>
        <taxon>Pseudomonadati</taxon>
        <taxon>Bacteroidota</taxon>
        <taxon>Saprospiria</taxon>
        <taxon>Saprospirales</taxon>
        <taxon>Saprospiraceae</taxon>
        <taxon>Aureispira</taxon>
        <taxon>environmental samples</taxon>
    </lineage>
</organism>
<evidence type="ECO:0000313" key="2">
    <source>
        <dbReference type="EMBL" id="CAA6806274.1"/>
    </source>
</evidence>